<evidence type="ECO:0000259" key="8">
    <source>
        <dbReference type="Pfam" id="PF02308"/>
    </source>
</evidence>
<protein>
    <submittedName>
        <fullName evidence="9">MgtC/SapB transporter</fullName>
    </submittedName>
</protein>
<dbReference type="Pfam" id="PF02308">
    <property type="entry name" value="MgtC"/>
    <property type="match status" value="1"/>
</dbReference>
<reference evidence="9" key="2">
    <citation type="submission" date="2011-01" db="EMBL/GenBank/DDBJ databases">
        <title>The Non-contiguous Finished genome of Clostridium papyrosolvens.</title>
        <authorList>
            <person name="Lucas S."/>
            <person name="Copeland A."/>
            <person name="Lapidus A."/>
            <person name="Cheng J.-F."/>
            <person name="Goodwin L."/>
            <person name="Pitluck S."/>
            <person name="Misra M."/>
            <person name="Chertkov O."/>
            <person name="Detter J.C."/>
            <person name="Han C."/>
            <person name="Tapia R."/>
            <person name="Land M."/>
            <person name="Hauser L."/>
            <person name="Kyrpides N."/>
            <person name="Ivanova N."/>
            <person name="Pagani I."/>
            <person name="Mouttaki H."/>
            <person name="He Z."/>
            <person name="Zhou J."/>
            <person name="Hemme C.L."/>
            <person name="Woyke T."/>
        </authorList>
    </citation>
    <scope>NUCLEOTIDE SEQUENCE [LARGE SCALE GENOMIC DNA]</scope>
    <source>
        <strain evidence="9">DSM 2782</strain>
    </source>
</reference>
<dbReference type="OrthoDB" id="9811198at2"/>
<evidence type="ECO:0000256" key="5">
    <source>
        <dbReference type="ARBA" id="ARBA00022989"/>
    </source>
</evidence>
<dbReference type="Proteomes" id="UP000003860">
    <property type="component" value="Unassembled WGS sequence"/>
</dbReference>
<keyword evidence="6 7" id="KW-0472">Membrane</keyword>
<feature type="transmembrane region" description="Helical" evidence="7">
    <location>
        <begin position="43"/>
        <end position="63"/>
    </location>
</feature>
<feature type="transmembrane region" description="Helical" evidence="7">
    <location>
        <begin position="75"/>
        <end position="94"/>
    </location>
</feature>
<dbReference type="PANTHER" id="PTHR33778">
    <property type="entry name" value="PROTEIN MGTC"/>
    <property type="match status" value="1"/>
</dbReference>
<keyword evidence="5 7" id="KW-1133">Transmembrane helix</keyword>
<evidence type="ECO:0000256" key="2">
    <source>
        <dbReference type="ARBA" id="ARBA00009298"/>
    </source>
</evidence>
<feature type="transmembrane region" description="Helical" evidence="7">
    <location>
        <begin position="126"/>
        <end position="143"/>
    </location>
</feature>
<organism evidence="9 10">
    <name type="scientific">Ruminiclostridium papyrosolvens DSM 2782</name>
    <dbReference type="NCBI Taxonomy" id="588581"/>
    <lineage>
        <taxon>Bacteria</taxon>
        <taxon>Bacillati</taxon>
        <taxon>Bacillota</taxon>
        <taxon>Clostridia</taxon>
        <taxon>Eubacteriales</taxon>
        <taxon>Oscillospiraceae</taxon>
        <taxon>Ruminiclostridium</taxon>
    </lineage>
</organism>
<dbReference type="RefSeq" id="WP_004616006.1">
    <property type="nucleotide sequence ID" value="NZ_ACXX02000001.1"/>
</dbReference>
<dbReference type="AlphaFoldDB" id="F1T796"/>
<evidence type="ECO:0000256" key="3">
    <source>
        <dbReference type="ARBA" id="ARBA00022475"/>
    </source>
</evidence>
<dbReference type="EMBL" id="ACXX02000001">
    <property type="protein sequence ID" value="EGD49344.1"/>
    <property type="molecule type" value="Genomic_DNA"/>
</dbReference>
<evidence type="ECO:0000313" key="9">
    <source>
        <dbReference type="EMBL" id="EGD49344.1"/>
    </source>
</evidence>
<accession>F1T796</accession>
<comment type="caution">
    <text evidence="9">The sequence shown here is derived from an EMBL/GenBank/DDBJ whole genome shotgun (WGS) entry which is preliminary data.</text>
</comment>
<keyword evidence="4 7" id="KW-0812">Transmembrane</keyword>
<name>F1T796_9FIRM</name>
<evidence type="ECO:0000313" key="10">
    <source>
        <dbReference type="Proteomes" id="UP000003860"/>
    </source>
</evidence>
<feature type="domain" description="MgtC/SapB/SrpB/YhiD N-terminal" evidence="8">
    <location>
        <begin position="21"/>
        <end position="145"/>
    </location>
</feature>
<gene>
    <name evidence="9" type="ORF">Cpap_3776</name>
</gene>
<proteinExistence type="inferred from homology"/>
<feature type="transmembrane region" description="Helical" evidence="7">
    <location>
        <begin position="12"/>
        <end position="31"/>
    </location>
</feature>
<keyword evidence="10" id="KW-1185">Reference proteome</keyword>
<reference evidence="9" key="1">
    <citation type="submission" date="2009-07" db="EMBL/GenBank/DDBJ databases">
        <authorList>
            <consortium name="US DOE Joint Genome Institute (JGI-PGF)"/>
            <person name="Lucas S."/>
            <person name="Copeland A."/>
            <person name="Lapidus A."/>
            <person name="Glavina del Rio T."/>
            <person name="Tice H."/>
            <person name="Bruce D."/>
            <person name="Goodwin L."/>
            <person name="Pitluck S."/>
            <person name="Larimer F."/>
            <person name="Land M.L."/>
            <person name="Mouttaki H."/>
            <person name="He Z."/>
            <person name="Zhou J."/>
            <person name="Hemme C.L."/>
        </authorList>
    </citation>
    <scope>NUCLEOTIDE SEQUENCE [LARGE SCALE GENOMIC DNA]</scope>
    <source>
        <strain evidence="9">DSM 2782</strain>
    </source>
</reference>
<evidence type="ECO:0000256" key="1">
    <source>
        <dbReference type="ARBA" id="ARBA00004651"/>
    </source>
</evidence>
<dbReference type="STRING" id="588581.Cpap_3776"/>
<comment type="subcellular location">
    <subcellularLocation>
        <location evidence="1">Cell membrane</location>
        <topology evidence="1">Multi-pass membrane protein</topology>
    </subcellularLocation>
</comment>
<dbReference type="eggNOG" id="COG1285">
    <property type="taxonomic scope" value="Bacteria"/>
</dbReference>
<sequence length="229" mass="25083">MISQLAILKDINVLSICVRIFLSVVISGILGFERGRKRHPAGFRTYILVCLGSTIVMMTNQYIYQTYHTGDIGRLGAQVVSGIGFLGAGTIIITGRNQVRGLTTAAGLWASACIGLSIGIGFYEGAILGGTTIFFVMTILHKMDNLMRKKSNLLHLYLEFENSLGLGSFLSLAKKNSIDVMDVQIVKNKGEEKKAMSVLLSVKSKENRPHTEVLQYLSQAEALNCIHEI</sequence>
<dbReference type="GO" id="GO:0005886">
    <property type="term" value="C:plasma membrane"/>
    <property type="evidence" value="ECO:0007669"/>
    <property type="project" value="UniProtKB-SubCell"/>
</dbReference>
<evidence type="ECO:0000256" key="6">
    <source>
        <dbReference type="ARBA" id="ARBA00023136"/>
    </source>
</evidence>
<evidence type="ECO:0000256" key="4">
    <source>
        <dbReference type="ARBA" id="ARBA00022692"/>
    </source>
</evidence>
<comment type="similarity">
    <text evidence="2">Belongs to the MgtC/SapB family.</text>
</comment>
<dbReference type="PANTHER" id="PTHR33778:SF1">
    <property type="entry name" value="MAGNESIUM TRANSPORTER YHID-RELATED"/>
    <property type="match status" value="1"/>
</dbReference>
<evidence type="ECO:0000256" key="7">
    <source>
        <dbReference type="SAM" id="Phobius"/>
    </source>
</evidence>
<dbReference type="InterPro" id="IPR049177">
    <property type="entry name" value="MgtC_SapB_SrpB_YhiD_N"/>
</dbReference>
<dbReference type="InterPro" id="IPR003416">
    <property type="entry name" value="MgtC/SapB/SrpB/YhiD_fam"/>
</dbReference>
<dbReference type="PRINTS" id="PR01837">
    <property type="entry name" value="MGTCSAPBPROT"/>
</dbReference>
<keyword evidence="3" id="KW-1003">Cell membrane</keyword>